<reference evidence="4" key="1">
    <citation type="submission" date="2025-08" db="UniProtKB">
        <authorList>
            <consortium name="RefSeq"/>
        </authorList>
    </citation>
    <scope>IDENTIFICATION</scope>
    <source>
        <strain evidence="4">Mau12</strain>
        <tissue evidence="4">Whole Body</tissue>
    </source>
</reference>
<organism evidence="3 4">
    <name type="scientific">Drosophila mauritiana</name>
    <name type="common">Fruit fly</name>
    <dbReference type="NCBI Taxonomy" id="7226"/>
    <lineage>
        <taxon>Eukaryota</taxon>
        <taxon>Metazoa</taxon>
        <taxon>Ecdysozoa</taxon>
        <taxon>Arthropoda</taxon>
        <taxon>Hexapoda</taxon>
        <taxon>Insecta</taxon>
        <taxon>Pterygota</taxon>
        <taxon>Neoptera</taxon>
        <taxon>Endopterygota</taxon>
        <taxon>Diptera</taxon>
        <taxon>Brachycera</taxon>
        <taxon>Muscomorpha</taxon>
        <taxon>Ephydroidea</taxon>
        <taxon>Drosophilidae</taxon>
        <taxon>Drosophila</taxon>
        <taxon>Sophophora</taxon>
    </lineage>
</organism>
<protein>
    <submittedName>
        <fullName evidence="4">Integumentary mucin C.1</fullName>
    </submittedName>
</protein>
<feature type="compositionally biased region" description="Basic and acidic residues" evidence="1">
    <location>
        <begin position="91"/>
        <end position="104"/>
    </location>
</feature>
<keyword evidence="2" id="KW-0732">Signal</keyword>
<feature type="region of interest" description="Disordered" evidence="1">
    <location>
        <begin position="309"/>
        <end position="331"/>
    </location>
</feature>
<name>A0A6P8LFH1_DROMA</name>
<dbReference type="GeneID" id="117150444"/>
<keyword evidence="3" id="KW-1185">Reference proteome</keyword>
<dbReference type="Proteomes" id="UP000515162">
    <property type="component" value="Chromosome 2L"/>
</dbReference>
<feature type="compositionally biased region" description="Acidic residues" evidence="1">
    <location>
        <begin position="105"/>
        <end position="118"/>
    </location>
</feature>
<gene>
    <name evidence="4" type="primary">LOC117150444</name>
</gene>
<evidence type="ECO:0000256" key="1">
    <source>
        <dbReference type="SAM" id="MobiDB-lite"/>
    </source>
</evidence>
<feature type="signal peptide" evidence="2">
    <location>
        <begin position="1"/>
        <end position="19"/>
    </location>
</feature>
<feature type="region of interest" description="Disordered" evidence="1">
    <location>
        <begin position="91"/>
        <end position="149"/>
    </location>
</feature>
<accession>A0A6P8LFH1</accession>
<evidence type="ECO:0000313" key="4">
    <source>
        <dbReference type="RefSeq" id="XP_033173221.1"/>
    </source>
</evidence>
<dbReference type="AlphaFoldDB" id="A0A6P8LFH1"/>
<proteinExistence type="predicted"/>
<sequence>MLRTFAILLLIAVAVNARAAPQKTTVSPEYEATEEVDSSTYMSVEEGTITVDVDSDVILTTNPEGEAFTEASPVVTTEEPLPDSVVQQLERERAQEEELKNPEKPEDELDSESEEEDQTTSTNTEPPKSEISESTTKRSYKFGATTLPPSFITTTSRVEITTILPQDGVTTPTAETEVTTVKEEVKTIRNYFERKPAHMEEIELDMAENRMETTTNEPLHENVELSMIVTTDAALVEEDKKPGIETDQAESVETTVVPVHQYVSSAAPIVTEPQPELTTVVPTVKEEAATTEGAIEETTGLPLVLSTASKPTTEAEETTEPAPSTTTSTTETVLVTTKVETLENFQPEATTIAFDTSTTTSTTEAPTTTSTTSTTEAPITTSTTSTTEAPTTTSTTTEAPTTTRSTEAPTTTSTTSTTSAPTTTTTTERPIQTRAPRVERIFNSDGVEVLYGYSSVVRTNRS</sequence>
<evidence type="ECO:0000256" key="2">
    <source>
        <dbReference type="SAM" id="SignalP"/>
    </source>
</evidence>
<feature type="compositionally biased region" description="Low complexity" evidence="1">
    <location>
        <begin position="356"/>
        <end position="428"/>
    </location>
</feature>
<feature type="region of interest" description="Disordered" evidence="1">
    <location>
        <begin position="348"/>
        <end position="434"/>
    </location>
</feature>
<evidence type="ECO:0000313" key="3">
    <source>
        <dbReference type="Proteomes" id="UP000515162"/>
    </source>
</evidence>
<feature type="chain" id="PRO_5027656203" evidence="2">
    <location>
        <begin position="20"/>
        <end position="462"/>
    </location>
</feature>
<dbReference type="RefSeq" id="XP_033173221.1">
    <property type="nucleotide sequence ID" value="XM_033317330.1"/>
</dbReference>
<feature type="compositionally biased region" description="Low complexity" evidence="1">
    <location>
        <begin position="320"/>
        <end position="331"/>
    </location>
</feature>
<feature type="region of interest" description="Disordered" evidence="1">
    <location>
        <begin position="64"/>
        <end position="83"/>
    </location>
</feature>